<gene>
    <name evidence="2" type="ORF">KK078_15595</name>
</gene>
<dbReference type="RefSeq" id="WP_254091222.1">
    <property type="nucleotide sequence ID" value="NZ_JAHESC010000022.1"/>
</dbReference>
<keyword evidence="3" id="KW-1185">Reference proteome</keyword>
<evidence type="ECO:0000313" key="2">
    <source>
        <dbReference type="EMBL" id="MBT1687993.1"/>
    </source>
</evidence>
<protein>
    <recommendedName>
        <fullName evidence="4">DUF4261 domain-containing protein</fullName>
    </recommendedName>
</protein>
<evidence type="ECO:0000313" key="3">
    <source>
        <dbReference type="Proteomes" id="UP001319180"/>
    </source>
</evidence>
<sequence length="293" mass="32738">MPQPRQSSKKSIRKPKTVLGIPGKWDSREALVAAIHETNRGTFEFQDGILRNLRTGDSYEVVIQDRNDGLRESFATAAAFDEYRRVDDEFLDAIDQHTHITYVVGETGSFATAGAIAAAAIAILNAGGVGIKVESSGIAFSRAEWEHCTGRLHPENQYADDDVDLMLMFVHPAVYDGKQTTYSRGMHNLGMKDVLIAGLEFEGGAELAVEFNTFQVLDKPEFPDEGFIFELELENSEESAFDMLAIYDQPHSGDELFENPYGLWRLSPSDEEAYDEEEEEYDDEEDTDDGATR</sequence>
<dbReference type="AlphaFoldDB" id="A0AAP2D9N9"/>
<evidence type="ECO:0008006" key="4">
    <source>
        <dbReference type="Google" id="ProtNLM"/>
    </source>
</evidence>
<proteinExistence type="predicted"/>
<reference evidence="2 3" key="1">
    <citation type="submission" date="2021-05" db="EMBL/GenBank/DDBJ databases">
        <title>A Polyphasic approach of four new species of the genus Ohtaekwangia: Ohtaekwangia histidinii sp. nov., Ohtaekwangia cretensis sp. nov., Ohtaekwangia indiensis sp. nov., Ohtaekwangia reichenbachii sp. nov. from diverse environment.</title>
        <authorList>
            <person name="Octaviana S."/>
        </authorList>
    </citation>
    <scope>NUCLEOTIDE SEQUENCE [LARGE SCALE GENOMIC DNA]</scope>
    <source>
        <strain evidence="2 3">PWU37</strain>
    </source>
</reference>
<accession>A0AAP2D9N9</accession>
<feature type="compositionally biased region" description="Acidic residues" evidence="1">
    <location>
        <begin position="269"/>
        <end position="293"/>
    </location>
</feature>
<name>A0AAP2D9N9_9BACT</name>
<comment type="caution">
    <text evidence="2">The sequence shown here is derived from an EMBL/GenBank/DDBJ whole genome shotgun (WGS) entry which is preliminary data.</text>
</comment>
<dbReference type="EMBL" id="JAHESC010000022">
    <property type="protein sequence ID" value="MBT1687993.1"/>
    <property type="molecule type" value="Genomic_DNA"/>
</dbReference>
<feature type="region of interest" description="Disordered" evidence="1">
    <location>
        <begin position="259"/>
        <end position="293"/>
    </location>
</feature>
<organism evidence="2 3">
    <name type="scientific">Dawidia soli</name>
    <dbReference type="NCBI Taxonomy" id="2782352"/>
    <lineage>
        <taxon>Bacteria</taxon>
        <taxon>Pseudomonadati</taxon>
        <taxon>Bacteroidota</taxon>
        <taxon>Cytophagia</taxon>
        <taxon>Cytophagales</taxon>
        <taxon>Chryseotaleaceae</taxon>
        <taxon>Dawidia</taxon>
    </lineage>
</organism>
<evidence type="ECO:0000256" key="1">
    <source>
        <dbReference type="SAM" id="MobiDB-lite"/>
    </source>
</evidence>
<dbReference type="Proteomes" id="UP001319180">
    <property type="component" value="Unassembled WGS sequence"/>
</dbReference>